<accession>A0ABX0D7M7</accession>
<evidence type="ECO:0000256" key="4">
    <source>
        <dbReference type="SAM" id="Coils"/>
    </source>
</evidence>
<feature type="region of interest" description="Disordered" evidence="5">
    <location>
        <begin position="234"/>
        <end position="253"/>
    </location>
</feature>
<dbReference type="Pfam" id="PF13558">
    <property type="entry name" value="SbcC_Walker_B"/>
    <property type="match status" value="1"/>
</dbReference>
<dbReference type="InterPro" id="IPR027417">
    <property type="entry name" value="P-loop_NTPase"/>
</dbReference>
<proteinExistence type="inferred from homology"/>
<dbReference type="Pfam" id="PF13476">
    <property type="entry name" value="AAA_23"/>
    <property type="match status" value="1"/>
</dbReference>
<comment type="similarity">
    <text evidence="1">Belongs to the SMC family. SbcC subfamily.</text>
</comment>
<evidence type="ECO:0000256" key="2">
    <source>
        <dbReference type="ARBA" id="ARBA00011322"/>
    </source>
</evidence>
<evidence type="ECO:0000256" key="3">
    <source>
        <dbReference type="ARBA" id="ARBA00013368"/>
    </source>
</evidence>
<comment type="subunit">
    <text evidence="2">Heterodimer of SbcC and SbcD.</text>
</comment>
<dbReference type="PANTHER" id="PTHR32114">
    <property type="entry name" value="ABC TRANSPORTER ABCH.3"/>
    <property type="match status" value="1"/>
</dbReference>
<evidence type="ECO:0000256" key="5">
    <source>
        <dbReference type="SAM" id="MobiDB-lite"/>
    </source>
</evidence>
<dbReference type="RefSeq" id="WP_165180807.1">
    <property type="nucleotide sequence ID" value="NZ_JAAKZI010000005.1"/>
</dbReference>
<comment type="caution">
    <text evidence="7">The sequence shown here is derived from an EMBL/GenBank/DDBJ whole genome shotgun (WGS) entry which is preliminary data.</text>
</comment>
<evidence type="ECO:0000259" key="6">
    <source>
        <dbReference type="Pfam" id="PF13476"/>
    </source>
</evidence>
<reference evidence="7 8" key="1">
    <citation type="submission" date="2020-02" db="EMBL/GenBank/DDBJ databases">
        <title>Genome sequence of the type strain DSM 27180 of Arthrobacter silviterrae.</title>
        <authorList>
            <person name="Gao J."/>
            <person name="Sun J."/>
        </authorList>
    </citation>
    <scope>NUCLEOTIDE SEQUENCE [LARGE SCALE GENOMIC DNA]</scope>
    <source>
        <strain evidence="7 8">DSM 27180</strain>
    </source>
</reference>
<gene>
    <name evidence="7" type="ORF">G6N77_04385</name>
</gene>
<dbReference type="PANTHER" id="PTHR32114:SF2">
    <property type="entry name" value="ABC TRANSPORTER ABCH.3"/>
    <property type="match status" value="1"/>
</dbReference>
<protein>
    <recommendedName>
        <fullName evidence="3">Nuclease SbcCD subunit C</fullName>
    </recommendedName>
</protein>
<feature type="domain" description="Rad50/SbcC-type AAA" evidence="6">
    <location>
        <begin position="5"/>
        <end position="203"/>
    </location>
</feature>
<evidence type="ECO:0000313" key="7">
    <source>
        <dbReference type="EMBL" id="NGN82703.1"/>
    </source>
</evidence>
<keyword evidence="8" id="KW-1185">Reference proteome</keyword>
<name>A0ABX0D7M7_9MICC</name>
<dbReference type="EMBL" id="JAAKZI010000005">
    <property type="protein sequence ID" value="NGN82703.1"/>
    <property type="molecule type" value="Genomic_DNA"/>
</dbReference>
<feature type="coiled-coil region" evidence="4">
    <location>
        <begin position="634"/>
        <end position="703"/>
    </location>
</feature>
<evidence type="ECO:0000313" key="8">
    <source>
        <dbReference type="Proteomes" id="UP000479226"/>
    </source>
</evidence>
<evidence type="ECO:0000256" key="1">
    <source>
        <dbReference type="ARBA" id="ARBA00006930"/>
    </source>
</evidence>
<organism evidence="7 8">
    <name type="scientific">Arthrobacter silviterrae</name>
    <dbReference type="NCBI Taxonomy" id="2026658"/>
    <lineage>
        <taxon>Bacteria</taxon>
        <taxon>Bacillati</taxon>
        <taxon>Actinomycetota</taxon>
        <taxon>Actinomycetes</taxon>
        <taxon>Micrococcales</taxon>
        <taxon>Micrococcaceae</taxon>
        <taxon>Arthrobacter</taxon>
    </lineage>
</organism>
<dbReference type="Gene3D" id="3.40.50.300">
    <property type="entry name" value="P-loop containing nucleotide triphosphate hydrolases"/>
    <property type="match status" value="2"/>
</dbReference>
<dbReference type="Proteomes" id="UP000479226">
    <property type="component" value="Unassembled WGS sequence"/>
</dbReference>
<keyword evidence="4" id="KW-0175">Coiled coil</keyword>
<sequence length="1034" mass="107210">MRIHRLEMQAFGPFAGHEIVDFDTLGAQGLFLLNGPTGAGKTSVLDAVAYALYGRIPGARNDSIKSLRSHHATDGVGPEVVCEFSAGGRRLEVRRSPEWMRPAKRGGGTTREQASTQLRERIDGSWVPLSQRNDEAASEIQRLLGMNMDQFTKVILLAQGEFAAFLRASAKDREELLEKLFGTAIYQDLESRLNAEAKEAANQVAAGVAELAGLERLARSQASAVLEDSAAIENTTPLEDSAPPNGAEAGAVGAESSGSELFAWLAAALGQAVVDASAADAAADQAAREAAEVLAEAQRRRDRHVLRDAALAEQQRLAELTGDAGRWRRSLQRHQEAQVLAAVVAAGAGTARTLKAAQAATGLARTTFASNTLASGLAPAAPAVDGGGTSPGLPQLASVEKTLAGQLAAVTAAMPGEQRLAHAAAELATGEKALEAVTAQLAERGRAESVGKARLVELKAEFSELRGTAVPVEQAAERHRAAEQLVAGIARHAEQSAGVELLAATDLERREAAVAAKQAWLDAVERRHSLAAGELAALLVDGEPCQVCGSTVHPAPSELAGSGTDAARVEKAAKAASDTADKLAAQSHSELSLGRQALAVLAGRGGDGEAGQAAAAVVQAGESLEAAIAAAARLAALSAETDSLEAAVARAQAALLEGTQQLASLAAGNAALAHEAARLEDGLAEARAGHRSLEERRQAIEAAQQATTGLLEALRREESAAGAAAEAASALAEAISESTFADAKEVREALLEDSEVTVRRERLAAFDRDCTLNGAQLEREEVALAGLEASQGFAAPSAGDLEGLRQEAQSRGTAARDAALRLGLARQAAEKVAGAALEFEAREELVTPLRDRAVLVAGLAEAVRGGGDNRLKMTLTSYVLAARLEQVAAAASLRLATMSGGRYTLSHTDAKAGGNRKSGLGLEVVDEWTQQSRDTSTLSGGESFMASLSLALGLADVVQQESGGLDIETLFVDEGFGSLDEESLDQVMDALEGLRDGGRVVGLVSHVAEMKTRIPVHLQVTKGRNGSTLALGER</sequence>
<dbReference type="SUPFAM" id="SSF52540">
    <property type="entry name" value="P-loop containing nucleoside triphosphate hydrolases"/>
    <property type="match status" value="1"/>
</dbReference>
<dbReference type="InterPro" id="IPR038729">
    <property type="entry name" value="Rad50/SbcC_AAA"/>
</dbReference>